<comment type="caution">
    <text evidence="1">The sequence shown here is derived from an EMBL/GenBank/DDBJ whole genome shotgun (WGS) entry which is preliminary data.</text>
</comment>
<sequence>MLGIYKCKKCEKQNVDCLVQCNECYKKNIPFSEECENCKVVIKGIKRTYLIL</sequence>
<dbReference type="OrthoDB" id="2428068at2759"/>
<evidence type="ECO:0000313" key="1">
    <source>
        <dbReference type="EMBL" id="RIB03565.1"/>
    </source>
</evidence>
<name>A0A397TZX3_9GLOM</name>
<reference evidence="1 2" key="1">
    <citation type="submission" date="2018-06" db="EMBL/GenBank/DDBJ databases">
        <title>Comparative genomics reveals the genomic features of Rhizophagus irregularis, R. cerebriforme, R. diaphanum and Gigaspora rosea, and their symbiotic lifestyle signature.</title>
        <authorList>
            <person name="Morin E."/>
            <person name="San Clemente H."/>
            <person name="Chen E.C.H."/>
            <person name="De La Providencia I."/>
            <person name="Hainaut M."/>
            <person name="Kuo A."/>
            <person name="Kohler A."/>
            <person name="Murat C."/>
            <person name="Tang N."/>
            <person name="Roy S."/>
            <person name="Loubradou J."/>
            <person name="Henrissat B."/>
            <person name="Grigoriev I.V."/>
            <person name="Corradi N."/>
            <person name="Roux C."/>
            <person name="Martin F.M."/>
        </authorList>
    </citation>
    <scope>NUCLEOTIDE SEQUENCE [LARGE SCALE GENOMIC DNA]</scope>
    <source>
        <strain evidence="1 2">DAOM 194757</strain>
    </source>
</reference>
<dbReference type="AlphaFoldDB" id="A0A397TZX3"/>
<keyword evidence="2" id="KW-1185">Reference proteome</keyword>
<accession>A0A397TZX3</accession>
<dbReference type="EMBL" id="QKWP01002377">
    <property type="protein sequence ID" value="RIB03565.1"/>
    <property type="molecule type" value="Genomic_DNA"/>
</dbReference>
<protein>
    <submittedName>
        <fullName evidence="1">Uncharacterized protein</fullName>
    </submittedName>
</protein>
<organism evidence="1 2">
    <name type="scientific">Gigaspora rosea</name>
    <dbReference type="NCBI Taxonomy" id="44941"/>
    <lineage>
        <taxon>Eukaryota</taxon>
        <taxon>Fungi</taxon>
        <taxon>Fungi incertae sedis</taxon>
        <taxon>Mucoromycota</taxon>
        <taxon>Glomeromycotina</taxon>
        <taxon>Glomeromycetes</taxon>
        <taxon>Diversisporales</taxon>
        <taxon>Gigasporaceae</taxon>
        <taxon>Gigaspora</taxon>
    </lineage>
</organism>
<proteinExistence type="predicted"/>
<gene>
    <name evidence="1" type="ORF">C2G38_2122782</name>
</gene>
<dbReference type="Proteomes" id="UP000266673">
    <property type="component" value="Unassembled WGS sequence"/>
</dbReference>
<evidence type="ECO:0000313" key="2">
    <source>
        <dbReference type="Proteomes" id="UP000266673"/>
    </source>
</evidence>